<keyword evidence="1" id="KW-0472">Membrane</keyword>
<comment type="caution">
    <text evidence="2">The sequence shown here is derived from an EMBL/GenBank/DDBJ whole genome shotgun (WGS) entry which is preliminary data.</text>
</comment>
<feature type="transmembrane region" description="Helical" evidence="1">
    <location>
        <begin position="218"/>
        <end position="240"/>
    </location>
</feature>
<keyword evidence="1" id="KW-1133">Transmembrane helix</keyword>
<gene>
    <name evidence="2" type="ORF">C8E03_104243</name>
    <name evidence="3" type="ORF">CG710_020350</name>
</gene>
<organism evidence="2 5">
    <name type="scientific">Lachnotalea glycerini</name>
    <dbReference type="NCBI Taxonomy" id="1763509"/>
    <lineage>
        <taxon>Bacteria</taxon>
        <taxon>Bacillati</taxon>
        <taxon>Bacillota</taxon>
        <taxon>Clostridia</taxon>
        <taxon>Lachnospirales</taxon>
        <taxon>Lachnospiraceae</taxon>
        <taxon>Lachnotalea</taxon>
    </lineage>
</organism>
<dbReference type="EMBL" id="NOKA02000100">
    <property type="protein sequence ID" value="RDY27787.1"/>
    <property type="molecule type" value="Genomic_DNA"/>
</dbReference>
<dbReference type="Proteomes" id="UP000216411">
    <property type="component" value="Unassembled WGS sequence"/>
</dbReference>
<keyword evidence="4" id="KW-1185">Reference proteome</keyword>
<reference evidence="3" key="3">
    <citation type="submission" date="2018-07" db="EMBL/GenBank/DDBJ databases">
        <authorList>
            <person name="Quirk P.G."/>
            <person name="Krulwich T.A."/>
        </authorList>
    </citation>
    <scope>NUCLEOTIDE SEQUENCE</scope>
    <source>
        <strain evidence="3">CCRI-19302</strain>
    </source>
</reference>
<evidence type="ECO:0000313" key="2">
    <source>
        <dbReference type="EMBL" id="PXV91235.1"/>
    </source>
</evidence>
<accession>A0A255I698</accession>
<dbReference type="AlphaFoldDB" id="A0A255I698"/>
<reference evidence="2 5" key="2">
    <citation type="submission" date="2018-05" db="EMBL/GenBank/DDBJ databases">
        <title>Genomic Encyclopedia of Type Strains, Phase IV (KMG-IV): sequencing the most valuable type-strain genomes for metagenomic binning, comparative biology and taxonomic classification.</title>
        <authorList>
            <person name="Goeker M."/>
        </authorList>
    </citation>
    <scope>NUCLEOTIDE SEQUENCE [LARGE SCALE GENOMIC DNA]</scope>
    <source>
        <strain evidence="2 5">DSM 28816</strain>
    </source>
</reference>
<proteinExistence type="predicted"/>
<dbReference type="EMBL" id="QICS01000004">
    <property type="protein sequence ID" value="PXV91235.1"/>
    <property type="molecule type" value="Genomic_DNA"/>
</dbReference>
<sequence length="247" mass="27545">MSDKGKIGILPIIVVIFCLIAAFFLFTKINPEGWLKKESKTVSLTDIPAGDNGAYTGKVAGEDVPRLTGSEEFEEMTGSQYITVTPQKVIKTGVYGLKPWLDPYQITKGRNNSGRLYTTGRKAAEVTDSAIMAASHYIEYNLIQLPDDSYILAQFSDTYRKAIEKGETVTLPLGIRKTTGKETRSYLNEICSQYGANPDYVLYAIDNEWNEEHEFTLFMIRVGISAVVFLVLAVVLLVAVDKVRHRN</sequence>
<evidence type="ECO:0000313" key="4">
    <source>
        <dbReference type="Proteomes" id="UP000216411"/>
    </source>
</evidence>
<keyword evidence="1" id="KW-0812">Transmembrane</keyword>
<dbReference type="Proteomes" id="UP000247523">
    <property type="component" value="Unassembled WGS sequence"/>
</dbReference>
<feature type="transmembrane region" description="Helical" evidence="1">
    <location>
        <begin position="7"/>
        <end position="26"/>
    </location>
</feature>
<dbReference type="OrthoDB" id="2037232at2"/>
<reference evidence="3 4" key="1">
    <citation type="journal article" date="2017" name="Genome Announc.">
        <title>Draft Genome Sequence of a Sporulating and Motile Strain of Lachnotalea glycerini Isolated from Water in Quebec City, Canada.</title>
        <authorList>
            <person name="Maheux A.F."/>
            <person name="Boudreau D.K."/>
            <person name="Berube E."/>
            <person name="Boissinot M."/>
            <person name="Raymond F."/>
            <person name="Brodeur S."/>
            <person name="Corbeil J."/>
            <person name="Isabel S."/>
            <person name="Omar R.F."/>
            <person name="Bergeron M.G."/>
        </authorList>
    </citation>
    <scope>NUCLEOTIDE SEQUENCE [LARGE SCALE GENOMIC DNA]</scope>
    <source>
        <strain evidence="3 4">CCRI-19302</strain>
    </source>
</reference>
<evidence type="ECO:0000256" key="1">
    <source>
        <dbReference type="SAM" id="Phobius"/>
    </source>
</evidence>
<protein>
    <submittedName>
        <fullName evidence="2">Uncharacterized protein</fullName>
    </submittedName>
</protein>
<evidence type="ECO:0000313" key="5">
    <source>
        <dbReference type="Proteomes" id="UP000247523"/>
    </source>
</evidence>
<name>A0A255I698_9FIRM</name>
<evidence type="ECO:0000313" key="3">
    <source>
        <dbReference type="EMBL" id="RDY27787.1"/>
    </source>
</evidence>
<dbReference type="RefSeq" id="WP_094378449.1">
    <property type="nucleotide sequence ID" value="NZ_NOKA02000100.1"/>
</dbReference>